<accession>A0AC34QZ87</accession>
<organism evidence="1 2">
    <name type="scientific">Panagrolaimus sp. JU765</name>
    <dbReference type="NCBI Taxonomy" id="591449"/>
    <lineage>
        <taxon>Eukaryota</taxon>
        <taxon>Metazoa</taxon>
        <taxon>Ecdysozoa</taxon>
        <taxon>Nematoda</taxon>
        <taxon>Chromadorea</taxon>
        <taxon>Rhabditida</taxon>
        <taxon>Tylenchina</taxon>
        <taxon>Panagrolaimomorpha</taxon>
        <taxon>Panagrolaimoidea</taxon>
        <taxon>Panagrolaimidae</taxon>
        <taxon>Panagrolaimus</taxon>
    </lineage>
</organism>
<evidence type="ECO:0000313" key="2">
    <source>
        <dbReference type="WBParaSite" id="JU765_v2.g20584.t1"/>
    </source>
</evidence>
<dbReference type="Proteomes" id="UP000887576">
    <property type="component" value="Unplaced"/>
</dbReference>
<reference evidence="2" key="1">
    <citation type="submission" date="2022-11" db="UniProtKB">
        <authorList>
            <consortium name="WormBaseParasite"/>
        </authorList>
    </citation>
    <scope>IDENTIFICATION</scope>
</reference>
<evidence type="ECO:0000313" key="1">
    <source>
        <dbReference type="Proteomes" id="UP000887576"/>
    </source>
</evidence>
<sequence length="76" mass="8744">MKHFVGFKTFHASQLLSSPIFCLLASPETVLKQKSRLKFGAFHNPRNLTLFFAFEKNPKGWFNLFFLLLVAIVSLL</sequence>
<name>A0AC34QZ87_9BILA</name>
<protein>
    <submittedName>
        <fullName evidence="2">Ovule protein</fullName>
    </submittedName>
</protein>
<dbReference type="WBParaSite" id="JU765_v2.g20584.t1">
    <property type="protein sequence ID" value="JU765_v2.g20584.t1"/>
    <property type="gene ID" value="JU765_v2.g20584"/>
</dbReference>
<proteinExistence type="predicted"/>